<dbReference type="InterPro" id="IPR036942">
    <property type="entry name" value="Beta-barrel_TonB_sf"/>
</dbReference>
<evidence type="ECO:0000256" key="8">
    <source>
        <dbReference type="ARBA" id="ARBA00023136"/>
    </source>
</evidence>
<protein>
    <submittedName>
        <fullName evidence="17">TonB-dependent receptor</fullName>
    </submittedName>
</protein>
<dbReference type="PANTHER" id="PTHR30069:SF29">
    <property type="entry name" value="HEMOGLOBIN AND HEMOGLOBIN-HAPTOGLOBIN-BINDING PROTEIN 1-RELATED"/>
    <property type="match status" value="1"/>
</dbReference>
<keyword evidence="10 11" id="KW-0998">Cell outer membrane</keyword>
<dbReference type="InterPro" id="IPR000531">
    <property type="entry name" value="Beta-barrel_TonB"/>
</dbReference>
<evidence type="ECO:0000256" key="12">
    <source>
        <dbReference type="RuleBase" id="RU003357"/>
    </source>
</evidence>
<dbReference type="Pfam" id="PF00593">
    <property type="entry name" value="TonB_dep_Rec_b-barrel"/>
    <property type="match status" value="1"/>
</dbReference>
<feature type="transmembrane region" description="Helical" evidence="14">
    <location>
        <begin position="27"/>
        <end position="47"/>
    </location>
</feature>
<dbReference type="Gene3D" id="2.40.170.20">
    <property type="entry name" value="TonB-dependent receptor, beta-barrel domain"/>
    <property type="match status" value="1"/>
</dbReference>
<evidence type="ECO:0000256" key="2">
    <source>
        <dbReference type="ARBA" id="ARBA00009810"/>
    </source>
</evidence>
<dbReference type="RefSeq" id="WP_285983663.1">
    <property type="nucleotide sequence ID" value="NZ_JASVDS010000005.1"/>
</dbReference>
<keyword evidence="6" id="KW-0732">Signal</keyword>
<keyword evidence="7 12" id="KW-0798">TonB box</keyword>
<evidence type="ECO:0000256" key="13">
    <source>
        <dbReference type="SAM" id="MobiDB-lite"/>
    </source>
</evidence>
<name>A0ABT7LM89_9BURK</name>
<dbReference type="InterPro" id="IPR006311">
    <property type="entry name" value="TAT_signal"/>
</dbReference>
<evidence type="ECO:0000256" key="10">
    <source>
        <dbReference type="ARBA" id="ARBA00023237"/>
    </source>
</evidence>
<dbReference type="SUPFAM" id="SSF56935">
    <property type="entry name" value="Porins"/>
    <property type="match status" value="1"/>
</dbReference>
<evidence type="ECO:0000256" key="1">
    <source>
        <dbReference type="ARBA" id="ARBA00004571"/>
    </source>
</evidence>
<keyword evidence="18" id="KW-1185">Reference proteome</keyword>
<dbReference type="Gene3D" id="2.170.130.10">
    <property type="entry name" value="TonB-dependent receptor, plug domain"/>
    <property type="match status" value="1"/>
</dbReference>
<evidence type="ECO:0000256" key="7">
    <source>
        <dbReference type="ARBA" id="ARBA00023077"/>
    </source>
</evidence>
<sequence length="692" mass="76494">MKREQGNGGAGPQARDDGRTRRHGLKLAGLMAGLAGLAVSGASLAAASETLASVATAEASPEPPSLEQLLQQKLSELPKSVQVSTASRFAQTAEQSALTYVLTDEDIRGLGLRSLRDVLDALPGLYITSNSNFSFVGARGLGRPGDFNSRVLLLIDGVRVNENTTDAALIGPEFYLDVQWIERVEFTPGPGSAVYGNNAFLGVINVIPKRADKLQGLRLGVMVDSSTRKEAQLSWALRGSEGQEAMLGVAVVEQPRVPLAFDTAPALVDELQSLNTERVQRVFGSYSHQGLSIRGGHSERTLGSGLWLDVRDRSRGLVKREAYYRNSMLALTQDFNLGPSTDLTLDISAKRTRVEGRRPFIDEDGTRRVWRTANDGRWVNASLRLGLNQWAGHRVALGWDTQQDYVQQIFLGVWGDPEYYLRFLARGKGNGLFVQDDWDLGNGHHLSLGLRRDRDDRVDGAQLNPRLAWTWQIDADRRLRFVHGSAYRVANLMEFAQNYFVEAPQMLPSEERVRSQELVYEHALSRHTQLRVSAFRSSFRGLIGLNDMLAYVNEGQMKSLGLDVGLEHRWLDGARLQASATTQRLRDVRGLVPDNSPKYLLKLQYQRPLAGGWEMGWQTVGMGARHVGDEHLGAVLLHHVHLSTRLPGGWSLGLGVRNLGQKRYGDITDPGESQMRAPGRTVFLQLTTAPTP</sequence>
<evidence type="ECO:0000259" key="15">
    <source>
        <dbReference type="Pfam" id="PF00593"/>
    </source>
</evidence>
<keyword evidence="5 11" id="KW-0812">Transmembrane</keyword>
<evidence type="ECO:0000313" key="17">
    <source>
        <dbReference type="EMBL" id="MDL5033579.1"/>
    </source>
</evidence>
<keyword evidence="9 17" id="KW-0675">Receptor</keyword>
<comment type="subcellular location">
    <subcellularLocation>
        <location evidence="1 11">Cell outer membrane</location>
        <topology evidence="1 11">Multi-pass membrane protein</topology>
    </subcellularLocation>
</comment>
<evidence type="ECO:0000256" key="11">
    <source>
        <dbReference type="PROSITE-ProRule" id="PRU01360"/>
    </source>
</evidence>
<organism evidence="17 18">
    <name type="scientific">Roseateles subflavus</name>
    <dbReference type="NCBI Taxonomy" id="3053353"/>
    <lineage>
        <taxon>Bacteria</taxon>
        <taxon>Pseudomonadati</taxon>
        <taxon>Pseudomonadota</taxon>
        <taxon>Betaproteobacteria</taxon>
        <taxon>Burkholderiales</taxon>
        <taxon>Sphaerotilaceae</taxon>
        <taxon>Roseateles</taxon>
    </lineage>
</organism>
<keyword evidence="8 11" id="KW-0472">Membrane</keyword>
<evidence type="ECO:0000256" key="3">
    <source>
        <dbReference type="ARBA" id="ARBA00022448"/>
    </source>
</evidence>
<keyword evidence="3 11" id="KW-0813">Transport</keyword>
<evidence type="ECO:0000256" key="9">
    <source>
        <dbReference type="ARBA" id="ARBA00023170"/>
    </source>
</evidence>
<evidence type="ECO:0000259" key="16">
    <source>
        <dbReference type="Pfam" id="PF07715"/>
    </source>
</evidence>
<dbReference type="InterPro" id="IPR012910">
    <property type="entry name" value="Plug_dom"/>
</dbReference>
<dbReference type="InterPro" id="IPR037066">
    <property type="entry name" value="Plug_dom_sf"/>
</dbReference>
<gene>
    <name evidence="17" type="ORF">QRD43_16825</name>
</gene>
<dbReference type="EMBL" id="JASVDS010000005">
    <property type="protein sequence ID" value="MDL5033579.1"/>
    <property type="molecule type" value="Genomic_DNA"/>
</dbReference>
<evidence type="ECO:0000313" key="18">
    <source>
        <dbReference type="Proteomes" id="UP001238603"/>
    </source>
</evidence>
<keyword evidence="14" id="KW-1133">Transmembrane helix</keyword>
<evidence type="ECO:0000256" key="5">
    <source>
        <dbReference type="ARBA" id="ARBA00022692"/>
    </source>
</evidence>
<dbReference type="InterPro" id="IPR039426">
    <property type="entry name" value="TonB-dep_rcpt-like"/>
</dbReference>
<feature type="domain" description="TonB-dependent receptor-like beta-barrel" evidence="15">
    <location>
        <begin position="320"/>
        <end position="659"/>
    </location>
</feature>
<keyword evidence="4 11" id="KW-1134">Transmembrane beta strand</keyword>
<proteinExistence type="inferred from homology"/>
<dbReference type="PROSITE" id="PS52016">
    <property type="entry name" value="TONB_DEPENDENT_REC_3"/>
    <property type="match status" value="1"/>
</dbReference>
<comment type="caution">
    <text evidence="17">The sequence shown here is derived from an EMBL/GenBank/DDBJ whole genome shotgun (WGS) entry which is preliminary data.</text>
</comment>
<dbReference type="Proteomes" id="UP001238603">
    <property type="component" value="Unassembled WGS sequence"/>
</dbReference>
<evidence type="ECO:0000256" key="14">
    <source>
        <dbReference type="SAM" id="Phobius"/>
    </source>
</evidence>
<accession>A0ABT7LM89</accession>
<feature type="compositionally biased region" description="Gly residues" evidence="13">
    <location>
        <begin position="1"/>
        <end position="11"/>
    </location>
</feature>
<reference evidence="17 18" key="1">
    <citation type="submission" date="2023-06" db="EMBL/GenBank/DDBJ databases">
        <title>Pelomonas sp. APW6 16S ribosomal RNA gene genome sequencing and assembly.</title>
        <authorList>
            <person name="Woo H."/>
        </authorList>
    </citation>
    <scope>NUCLEOTIDE SEQUENCE [LARGE SCALE GENOMIC DNA]</scope>
    <source>
        <strain evidence="17 18">APW6</strain>
    </source>
</reference>
<evidence type="ECO:0000256" key="6">
    <source>
        <dbReference type="ARBA" id="ARBA00022729"/>
    </source>
</evidence>
<dbReference type="PROSITE" id="PS51318">
    <property type="entry name" value="TAT"/>
    <property type="match status" value="1"/>
</dbReference>
<feature type="domain" description="TonB-dependent receptor plug" evidence="16">
    <location>
        <begin position="96"/>
        <end position="203"/>
    </location>
</feature>
<evidence type="ECO:0000256" key="4">
    <source>
        <dbReference type="ARBA" id="ARBA00022452"/>
    </source>
</evidence>
<dbReference type="Pfam" id="PF07715">
    <property type="entry name" value="Plug"/>
    <property type="match status" value="1"/>
</dbReference>
<feature type="region of interest" description="Disordered" evidence="13">
    <location>
        <begin position="1"/>
        <end position="22"/>
    </location>
</feature>
<dbReference type="PANTHER" id="PTHR30069">
    <property type="entry name" value="TONB-DEPENDENT OUTER MEMBRANE RECEPTOR"/>
    <property type="match status" value="1"/>
</dbReference>
<comment type="similarity">
    <text evidence="2 11 12">Belongs to the TonB-dependent receptor family.</text>
</comment>